<keyword evidence="2" id="KW-0812">Transmembrane</keyword>
<accession>A0A812VTD7</accession>
<name>A0A812VTD7_SYMPI</name>
<reference evidence="3" key="1">
    <citation type="submission" date="2021-02" db="EMBL/GenBank/DDBJ databases">
        <authorList>
            <person name="Dougan E. K."/>
            <person name="Rhodes N."/>
            <person name="Thang M."/>
            <person name="Chan C."/>
        </authorList>
    </citation>
    <scope>NUCLEOTIDE SEQUENCE</scope>
</reference>
<keyword evidence="4" id="KW-1185">Reference proteome</keyword>
<feature type="region of interest" description="Disordered" evidence="1">
    <location>
        <begin position="235"/>
        <end position="259"/>
    </location>
</feature>
<comment type="caution">
    <text evidence="3">The sequence shown here is derived from an EMBL/GenBank/DDBJ whole genome shotgun (WGS) entry which is preliminary data.</text>
</comment>
<feature type="compositionally biased region" description="Low complexity" evidence="1">
    <location>
        <begin position="235"/>
        <end position="244"/>
    </location>
</feature>
<gene>
    <name evidence="3" type="primary">rsmI</name>
    <name evidence="3" type="ORF">SPIL2461_LOCUS17394</name>
</gene>
<feature type="transmembrane region" description="Helical" evidence="2">
    <location>
        <begin position="32"/>
        <end position="53"/>
    </location>
</feature>
<organism evidence="3 4">
    <name type="scientific">Symbiodinium pilosum</name>
    <name type="common">Dinoflagellate</name>
    <dbReference type="NCBI Taxonomy" id="2952"/>
    <lineage>
        <taxon>Eukaryota</taxon>
        <taxon>Sar</taxon>
        <taxon>Alveolata</taxon>
        <taxon>Dinophyceae</taxon>
        <taxon>Suessiales</taxon>
        <taxon>Symbiodiniaceae</taxon>
        <taxon>Symbiodinium</taxon>
    </lineage>
</organism>
<evidence type="ECO:0000256" key="2">
    <source>
        <dbReference type="SAM" id="Phobius"/>
    </source>
</evidence>
<keyword evidence="2" id="KW-0472">Membrane</keyword>
<sequence length="400" mass="43188">VLMNGAVIVQNTWRVNTEEDFTSPWANSTMTLWVEMLNFGAVVAVAFFLQAALKRNISQNMSMGKTTNELKASTELLRLTCDAVVELDENLCFVAHSPALAGMLLRTRPGYTLEGVCFTDLIATPEEAERAVEILNSTQATAEMDGTAEASANAFHTRLTDSCSSTFRTEVFRVRLATLDGRRRHLIGLRDFTDDQALANDAIDAQASSATSSAGGGVTPLSPLLGIPGHTLASAARRSVRNSSPENGGGSGSGTDDDSRTQAAHLELDLISETVLSASMAVQGMEGQGFGQVFHEEGVKVMRQVWMDVQELEKKGELAGKTIRIGDLQVRKPSGIPLQVWANVEVLRGRGGERRLLLCFKVPLEKKSSRRSGRGRSGSQLGLTGPSKTQRKRQPEIVSV</sequence>
<feature type="region of interest" description="Disordered" evidence="1">
    <location>
        <begin position="367"/>
        <end position="400"/>
    </location>
</feature>
<dbReference type="AlphaFoldDB" id="A0A812VTD7"/>
<evidence type="ECO:0000313" key="4">
    <source>
        <dbReference type="Proteomes" id="UP000649617"/>
    </source>
</evidence>
<evidence type="ECO:0000256" key="1">
    <source>
        <dbReference type="SAM" id="MobiDB-lite"/>
    </source>
</evidence>
<feature type="non-terminal residue" evidence="3">
    <location>
        <position position="1"/>
    </location>
</feature>
<keyword evidence="2" id="KW-1133">Transmembrane helix</keyword>
<evidence type="ECO:0000313" key="3">
    <source>
        <dbReference type="EMBL" id="CAE7651282.1"/>
    </source>
</evidence>
<dbReference type="Proteomes" id="UP000649617">
    <property type="component" value="Unassembled WGS sequence"/>
</dbReference>
<proteinExistence type="predicted"/>
<protein>
    <submittedName>
        <fullName evidence="3">RsmI protein</fullName>
    </submittedName>
</protein>
<dbReference type="EMBL" id="CAJNIZ010043148">
    <property type="protein sequence ID" value="CAE7651282.1"/>
    <property type="molecule type" value="Genomic_DNA"/>
</dbReference>